<reference evidence="4 5" key="1">
    <citation type="submission" date="2024-08" db="EMBL/GenBank/DDBJ databases">
        <title>Whole-genome sequencing of halo(alkali)philic microorganisms from hypersaline lakes.</title>
        <authorList>
            <person name="Sorokin D.Y."/>
            <person name="Merkel A.Y."/>
            <person name="Messina E."/>
            <person name="Yakimov M."/>
        </authorList>
    </citation>
    <scope>NUCLEOTIDE SEQUENCE [LARGE SCALE GENOMIC DNA]</scope>
    <source>
        <strain evidence="4 5">AB-hyl4</strain>
    </source>
</reference>
<evidence type="ECO:0000313" key="4">
    <source>
        <dbReference type="EMBL" id="MFA9476918.1"/>
    </source>
</evidence>
<dbReference type="InterPro" id="IPR050443">
    <property type="entry name" value="RbsD/FucU_mutarotase"/>
</dbReference>
<keyword evidence="2" id="KW-0413">Isomerase</keyword>
<sequence>MLKSRLIHPQLLDAIGRAGHGSQVLIADGNYPAATKLGPNARLVHLNLSPGLVSCTQVLEALLPAVPVEAAATMDYARTGPYGLSEDPPIWDEYRGIFRTAGYADLKLKPIERFAFYEAGESPDVAVTIQTGEQRIYANLLLTLGVVMGD</sequence>
<organism evidence="4 5">
    <name type="scientific">Natronomicrosphaera hydrolytica</name>
    <dbReference type="NCBI Taxonomy" id="3242702"/>
    <lineage>
        <taxon>Bacteria</taxon>
        <taxon>Pseudomonadati</taxon>
        <taxon>Planctomycetota</taxon>
        <taxon>Phycisphaerae</taxon>
        <taxon>Phycisphaerales</taxon>
        <taxon>Phycisphaeraceae</taxon>
        <taxon>Natronomicrosphaera</taxon>
    </lineage>
</organism>
<dbReference type="PANTHER" id="PTHR31690">
    <property type="entry name" value="FUCOSE MUTAROTASE"/>
    <property type="match status" value="1"/>
</dbReference>
<dbReference type="EMBL" id="JBGUBD010000001">
    <property type="protein sequence ID" value="MFA9476918.1"/>
    <property type="molecule type" value="Genomic_DNA"/>
</dbReference>
<dbReference type="RefSeq" id="WP_425343843.1">
    <property type="nucleotide sequence ID" value="NZ_JBGUBD010000001.1"/>
</dbReference>
<protein>
    <submittedName>
        <fullName evidence="4">RbsD/FucU family protein</fullName>
    </submittedName>
</protein>
<dbReference type="SUPFAM" id="SSF102546">
    <property type="entry name" value="RbsD-like"/>
    <property type="match status" value="1"/>
</dbReference>
<keyword evidence="5" id="KW-1185">Reference proteome</keyword>
<proteinExistence type="predicted"/>
<dbReference type="Gene3D" id="3.40.1650.10">
    <property type="entry name" value="RbsD-like domain"/>
    <property type="match status" value="1"/>
</dbReference>
<dbReference type="PANTHER" id="PTHR31690:SF4">
    <property type="entry name" value="FUCOSE MUTAROTASE"/>
    <property type="match status" value="1"/>
</dbReference>
<accession>A0ABV4U3N6</accession>
<dbReference type="Pfam" id="PF05025">
    <property type="entry name" value="RbsD_FucU"/>
    <property type="match status" value="1"/>
</dbReference>
<gene>
    <name evidence="4" type="ORF">ACERK3_01295</name>
</gene>
<evidence type="ECO:0000256" key="3">
    <source>
        <dbReference type="ARBA" id="ARBA00036324"/>
    </source>
</evidence>
<comment type="catalytic activity">
    <reaction evidence="1">
        <text>beta-D-ribopyranose = beta-D-ribofuranose</text>
        <dbReference type="Rhea" id="RHEA:25432"/>
        <dbReference type="ChEBI" id="CHEBI:27476"/>
        <dbReference type="ChEBI" id="CHEBI:47002"/>
        <dbReference type="EC" id="5.4.99.62"/>
    </reaction>
</comment>
<name>A0ABV4U3N6_9BACT</name>
<evidence type="ECO:0000256" key="2">
    <source>
        <dbReference type="ARBA" id="ARBA00023235"/>
    </source>
</evidence>
<comment type="catalytic activity">
    <reaction evidence="3">
        <text>alpha-L-fucose = beta-L-fucose</text>
        <dbReference type="Rhea" id="RHEA:25580"/>
        <dbReference type="ChEBI" id="CHEBI:42548"/>
        <dbReference type="ChEBI" id="CHEBI:42589"/>
        <dbReference type="EC" id="5.1.3.29"/>
    </reaction>
</comment>
<dbReference type="InterPro" id="IPR007721">
    <property type="entry name" value="RbsD_FucU"/>
</dbReference>
<dbReference type="InterPro" id="IPR023750">
    <property type="entry name" value="RbsD-like_sf"/>
</dbReference>
<evidence type="ECO:0000313" key="5">
    <source>
        <dbReference type="Proteomes" id="UP001575105"/>
    </source>
</evidence>
<comment type="caution">
    <text evidence="4">The sequence shown here is derived from an EMBL/GenBank/DDBJ whole genome shotgun (WGS) entry which is preliminary data.</text>
</comment>
<dbReference type="Proteomes" id="UP001575105">
    <property type="component" value="Unassembled WGS sequence"/>
</dbReference>
<evidence type="ECO:0000256" key="1">
    <source>
        <dbReference type="ARBA" id="ARBA00000223"/>
    </source>
</evidence>